<sequence>MARLAWGVVSLLATLALFALTSIQYVSTKVALFALTSIQYVSTVRPFMQSSQPVLHNLHDWHEIDNLHDWHESGLNIYEWNTTLLNSDQPVRVVSTHARNQEDIQECKSRNNTKMTIVFSTYGSFGINANRAPQQLLEKYLSGALDETVDRIVIAWNPKHDGTETLIRQLKVWNASIPVEIVLHRENYLQNRFSFGKYLCTDAVFHVDNDVDFDDPSFNYLKLGFKTFQKNPDVIVGYYCAGFTEQLRYMTFGLTTCSNCKMILMGLAFVHAKYHTLFFAEKFKPIRDKIELVISGEDIAMNFVVADHLKLAHNKVGSSIKMCPKCLPKKSEAVAERLTITYGKKGARLSSRGRYKDSNGKKHNRREFVLQPAAGVSAALPAPKFKRSELCEKAFGV</sequence>
<evidence type="ECO:0000259" key="5">
    <source>
        <dbReference type="Pfam" id="PF09258"/>
    </source>
</evidence>
<protein>
    <recommendedName>
        <fullName evidence="5">Glycosyl transferase 64 domain-containing protein</fullName>
    </recommendedName>
</protein>
<evidence type="ECO:0000256" key="2">
    <source>
        <dbReference type="ARBA" id="ARBA00022679"/>
    </source>
</evidence>
<keyword evidence="3" id="KW-0472">Membrane</keyword>
<gene>
    <name evidence="6" type="ORF">QSP1433_LOCUS7253</name>
</gene>
<keyword evidence="4" id="KW-1015">Disulfide bond</keyword>
<dbReference type="InterPro" id="IPR015338">
    <property type="entry name" value="GT64_dom"/>
</dbReference>
<dbReference type="PANTHER" id="PTHR48261:SF2">
    <property type="entry name" value="ACETYLGLUCOSAMINYLTRANSFERASE"/>
    <property type="match status" value="1"/>
</dbReference>
<feature type="domain" description="Glycosyl transferase 64" evidence="5">
    <location>
        <begin position="133"/>
        <end position="317"/>
    </location>
</feature>
<name>A0A7S2RUS6_9STRA</name>
<dbReference type="GO" id="GO:0016757">
    <property type="term" value="F:glycosyltransferase activity"/>
    <property type="evidence" value="ECO:0007669"/>
    <property type="project" value="InterPro"/>
</dbReference>
<keyword evidence="2" id="KW-0808">Transferase</keyword>
<evidence type="ECO:0000256" key="1">
    <source>
        <dbReference type="ARBA" id="ARBA00004370"/>
    </source>
</evidence>
<evidence type="ECO:0000256" key="3">
    <source>
        <dbReference type="ARBA" id="ARBA00023136"/>
    </source>
</evidence>
<dbReference type="InterPro" id="IPR029044">
    <property type="entry name" value="Nucleotide-diphossugar_trans"/>
</dbReference>
<dbReference type="PANTHER" id="PTHR48261">
    <property type="entry name" value="ACETYLGLUCOSAMINYLTRANSFERASE"/>
    <property type="match status" value="1"/>
</dbReference>
<evidence type="ECO:0000313" key="6">
    <source>
        <dbReference type="EMBL" id="CAD9681349.1"/>
    </source>
</evidence>
<dbReference type="Gene3D" id="3.90.550.10">
    <property type="entry name" value="Spore Coat Polysaccharide Biosynthesis Protein SpsA, Chain A"/>
    <property type="match status" value="1"/>
</dbReference>
<reference evidence="6" key="1">
    <citation type="submission" date="2021-01" db="EMBL/GenBank/DDBJ databases">
        <authorList>
            <person name="Corre E."/>
            <person name="Pelletier E."/>
            <person name="Niang G."/>
            <person name="Scheremetjew M."/>
            <person name="Finn R."/>
            <person name="Kale V."/>
            <person name="Holt S."/>
            <person name="Cochrane G."/>
            <person name="Meng A."/>
            <person name="Brown T."/>
            <person name="Cohen L."/>
        </authorList>
    </citation>
    <scope>NUCLEOTIDE SEQUENCE</scope>
    <source>
        <strain evidence="6">NY070348D</strain>
    </source>
</reference>
<organism evidence="6">
    <name type="scientific">Mucochytrium quahogii</name>
    <dbReference type="NCBI Taxonomy" id="96639"/>
    <lineage>
        <taxon>Eukaryota</taxon>
        <taxon>Sar</taxon>
        <taxon>Stramenopiles</taxon>
        <taxon>Bigyra</taxon>
        <taxon>Labyrinthulomycetes</taxon>
        <taxon>Thraustochytrida</taxon>
        <taxon>Thraustochytriidae</taxon>
        <taxon>Mucochytrium</taxon>
    </lineage>
</organism>
<dbReference type="Pfam" id="PF09258">
    <property type="entry name" value="Glyco_transf_64"/>
    <property type="match status" value="1"/>
</dbReference>
<dbReference type="GO" id="GO:0016020">
    <property type="term" value="C:membrane"/>
    <property type="evidence" value="ECO:0007669"/>
    <property type="project" value="UniProtKB-SubCell"/>
</dbReference>
<evidence type="ECO:0000256" key="4">
    <source>
        <dbReference type="ARBA" id="ARBA00023157"/>
    </source>
</evidence>
<accession>A0A7S2RUS6</accession>
<proteinExistence type="predicted"/>
<dbReference type="AlphaFoldDB" id="A0A7S2RUS6"/>
<dbReference type="InterPro" id="IPR004263">
    <property type="entry name" value="Exostosin"/>
</dbReference>
<comment type="subcellular location">
    <subcellularLocation>
        <location evidence="1">Membrane</location>
    </subcellularLocation>
</comment>
<dbReference type="SUPFAM" id="SSF53448">
    <property type="entry name" value="Nucleotide-diphospho-sugar transferases"/>
    <property type="match status" value="1"/>
</dbReference>
<dbReference type="EMBL" id="HBHK01011569">
    <property type="protein sequence ID" value="CAD9681349.1"/>
    <property type="molecule type" value="Transcribed_RNA"/>
</dbReference>